<dbReference type="InterPro" id="IPR006176">
    <property type="entry name" value="3-OHacyl-CoA_DH_NAD-bd"/>
</dbReference>
<dbReference type="SUPFAM" id="SSF51735">
    <property type="entry name" value="NAD(P)-binding Rossmann-fold domains"/>
    <property type="match status" value="1"/>
</dbReference>
<evidence type="ECO:0000256" key="7">
    <source>
        <dbReference type="ARBA" id="ARBA00023002"/>
    </source>
</evidence>
<dbReference type="InterPro" id="IPR050136">
    <property type="entry name" value="FA_oxidation_alpha_subunit"/>
</dbReference>
<dbReference type="InterPro" id="IPR036291">
    <property type="entry name" value="NAD(P)-bd_dom_sf"/>
</dbReference>
<dbReference type="CDD" id="cd06558">
    <property type="entry name" value="crotonase-like"/>
    <property type="match status" value="1"/>
</dbReference>
<evidence type="ECO:0000256" key="8">
    <source>
        <dbReference type="ARBA" id="ARBA00023027"/>
    </source>
</evidence>
<keyword evidence="6" id="KW-0442">Lipid degradation</keyword>
<sequence>MTYENFTCETGDDGIALVTWNMPNRSMNVFTETVMEELSAIVEWAVAEDAVKSVIITSAKKDFTGGADINMLSSLLGTFEAKKAENPQVATAELLERASRMSRLYRRIETCGKPFVAAVAGTCMGGGTELMLACHGRVVAENAKIGLPEVKIGIFPGAGGTQRVMRMADAVAGLQFLLRGNTLKADAAKSMGLVEKVVRESELVEAAKTMLSEGVSPVKPWDQEGYKPRGATAVWTPGGFQFWPAANGLYRKETQNNYPGARAIMQAVFEGVQLPMDLALQVESRYFAKTLQTKEAQAMMRSLFVSLQALNKGARRPAGVPASDLKRVGVLGAGFMGAGIAYVTARAGMAVALIDRDQETAEKGKLHCAGLLEKEVARGRMSEDAAASILGRIVATPDYAALADADLVIEAVFEDRKVKAEVTEKVKAHLPEGAIFASNTSTLPITSLAKNWRSEAEFVGIHFFSPVDKMQLVEVILGEKTEDKALAVALDYVRAIRKTPIVVNDSRGFYANRCVTAYLLEGHLMLLEGVPPAMVENAGKMAGMPVGPLSLTDEVGVDLAWKIVKATEADLGEGAVSAEQKRLLSEMVEGRERFGRKNGKGFYDYAGKDKHLWAGLSEIVTPKSADGFDFAELKERLLVTQALEAARTVEEGVIEDPREADLGSILGFGFAPFTGGTLSYIDFMGLKEFVAKAERLAETYGPRFEPNALLKEMAEKDETFYGRFGRTDEHEKAA</sequence>
<keyword evidence="15" id="KW-0413">Isomerase</keyword>
<dbReference type="PANTHER" id="PTHR43612">
    <property type="entry name" value="TRIFUNCTIONAL ENZYME SUBUNIT ALPHA"/>
    <property type="match status" value="1"/>
</dbReference>
<dbReference type="PROSITE" id="PS00067">
    <property type="entry name" value="3HCDH"/>
    <property type="match status" value="1"/>
</dbReference>
<keyword evidence="16" id="KW-1185">Reference proteome</keyword>
<keyword evidence="7 15" id="KW-0560">Oxidoreductase</keyword>
<dbReference type="Pfam" id="PF00725">
    <property type="entry name" value="3HCDH"/>
    <property type="match status" value="1"/>
</dbReference>
<evidence type="ECO:0000256" key="5">
    <source>
        <dbReference type="ARBA" id="ARBA00022832"/>
    </source>
</evidence>
<accession>A0ABU0C3J9</accession>
<keyword evidence="5" id="KW-0276">Fatty acid metabolism</keyword>
<feature type="domain" description="3-hydroxyacyl-CoA dehydrogenase C-terminal" evidence="13">
    <location>
        <begin position="508"/>
        <end position="605"/>
    </location>
</feature>
<comment type="pathway">
    <text evidence="1">Lipid metabolism; fatty acid beta-oxidation.</text>
</comment>
<evidence type="ECO:0000256" key="12">
    <source>
        <dbReference type="ARBA" id="ARBA00049556"/>
    </source>
</evidence>
<dbReference type="InterPro" id="IPR029045">
    <property type="entry name" value="ClpP/crotonase-like_dom_sf"/>
</dbReference>
<keyword evidence="10 15" id="KW-0456">Lyase</keyword>
<evidence type="ECO:0000256" key="3">
    <source>
        <dbReference type="ARBA" id="ARBA00008750"/>
    </source>
</evidence>
<evidence type="ECO:0000256" key="4">
    <source>
        <dbReference type="ARBA" id="ARBA00012076"/>
    </source>
</evidence>
<dbReference type="Proteomes" id="UP001230253">
    <property type="component" value="Unassembled WGS sequence"/>
</dbReference>
<dbReference type="RefSeq" id="WP_307153308.1">
    <property type="nucleotide sequence ID" value="NZ_JAUSUK010000001.1"/>
</dbReference>
<dbReference type="InterPro" id="IPR006180">
    <property type="entry name" value="3-OHacyl-CoA_DH_CS"/>
</dbReference>
<dbReference type="InterPro" id="IPR001753">
    <property type="entry name" value="Enoyl-CoA_hydra/iso"/>
</dbReference>
<dbReference type="Pfam" id="PF00378">
    <property type="entry name" value="ECH_1"/>
    <property type="match status" value="1"/>
</dbReference>
<keyword evidence="8" id="KW-0520">NAD</keyword>
<reference evidence="15 16" key="1">
    <citation type="submission" date="2023-07" db="EMBL/GenBank/DDBJ databases">
        <title>Genomic Encyclopedia of Type Strains, Phase IV (KMG-IV): sequencing the most valuable type-strain genomes for metagenomic binning, comparative biology and taxonomic classification.</title>
        <authorList>
            <person name="Goeker M."/>
        </authorList>
    </citation>
    <scope>NUCLEOTIDE SEQUENCE [LARGE SCALE GENOMIC DNA]</scope>
    <source>
        <strain evidence="15 16">DSM 11549</strain>
    </source>
</reference>
<dbReference type="Pfam" id="PF02737">
    <property type="entry name" value="3HCDH_N"/>
    <property type="match status" value="1"/>
</dbReference>
<dbReference type="SUPFAM" id="SSF48179">
    <property type="entry name" value="6-phosphogluconate dehydrogenase C-terminal domain-like"/>
    <property type="match status" value="2"/>
</dbReference>
<evidence type="ECO:0000256" key="1">
    <source>
        <dbReference type="ARBA" id="ARBA00005005"/>
    </source>
</evidence>
<dbReference type="GO" id="GO:0004300">
    <property type="term" value="F:enoyl-CoA hydratase activity"/>
    <property type="evidence" value="ECO:0007669"/>
    <property type="project" value="UniProtKB-EC"/>
</dbReference>
<dbReference type="Gene3D" id="3.40.50.720">
    <property type="entry name" value="NAD(P)-binding Rossmann-like Domain"/>
    <property type="match status" value="1"/>
</dbReference>
<gene>
    <name evidence="15" type="ORF">J2R99_000929</name>
</gene>
<evidence type="ECO:0000256" key="9">
    <source>
        <dbReference type="ARBA" id="ARBA00023098"/>
    </source>
</evidence>
<dbReference type="PANTHER" id="PTHR43612:SF3">
    <property type="entry name" value="TRIFUNCTIONAL ENZYME SUBUNIT ALPHA, MITOCHONDRIAL"/>
    <property type="match status" value="1"/>
</dbReference>
<comment type="similarity">
    <text evidence="2">In the central section; belongs to the 3-hydroxyacyl-CoA dehydrogenase family.</text>
</comment>
<dbReference type="GO" id="GO:0003857">
    <property type="term" value="F:(3S)-3-hydroxyacyl-CoA dehydrogenase (NAD+) activity"/>
    <property type="evidence" value="ECO:0007669"/>
    <property type="project" value="UniProtKB-EC"/>
</dbReference>
<feature type="domain" description="3-hydroxyacyl-CoA dehydrogenase NAD binding" evidence="14">
    <location>
        <begin position="328"/>
        <end position="505"/>
    </location>
</feature>
<comment type="catalytic activity">
    <reaction evidence="12">
        <text>a (3S)-3-hydroxyacyl-CoA + NAD(+) = a 3-oxoacyl-CoA + NADH + H(+)</text>
        <dbReference type="Rhea" id="RHEA:22432"/>
        <dbReference type="ChEBI" id="CHEBI:15378"/>
        <dbReference type="ChEBI" id="CHEBI:57318"/>
        <dbReference type="ChEBI" id="CHEBI:57540"/>
        <dbReference type="ChEBI" id="CHEBI:57945"/>
        <dbReference type="ChEBI" id="CHEBI:90726"/>
        <dbReference type="EC" id="1.1.1.35"/>
    </reaction>
</comment>
<evidence type="ECO:0000256" key="10">
    <source>
        <dbReference type="ARBA" id="ARBA00023239"/>
    </source>
</evidence>
<dbReference type="Gene3D" id="1.10.1040.50">
    <property type="match status" value="1"/>
</dbReference>
<dbReference type="EMBL" id="JAUSUK010000001">
    <property type="protein sequence ID" value="MDQ0325080.1"/>
    <property type="molecule type" value="Genomic_DNA"/>
</dbReference>
<evidence type="ECO:0000259" key="14">
    <source>
        <dbReference type="Pfam" id="PF02737"/>
    </source>
</evidence>
<dbReference type="SUPFAM" id="SSF52096">
    <property type="entry name" value="ClpP/crotonase"/>
    <property type="match status" value="1"/>
</dbReference>
<keyword evidence="9" id="KW-0443">Lipid metabolism</keyword>
<evidence type="ECO:0000256" key="6">
    <source>
        <dbReference type="ARBA" id="ARBA00022963"/>
    </source>
</evidence>
<keyword evidence="11" id="KW-0511">Multifunctional enzyme</keyword>
<dbReference type="InterPro" id="IPR008927">
    <property type="entry name" value="6-PGluconate_DH-like_C_sf"/>
</dbReference>
<proteinExistence type="inferred from homology"/>
<protein>
    <recommendedName>
        <fullName evidence="4">enoyl-CoA hydratase</fullName>
        <ecNumber evidence="4">4.2.1.17</ecNumber>
    </recommendedName>
</protein>
<evidence type="ECO:0000313" key="15">
    <source>
        <dbReference type="EMBL" id="MDQ0325080.1"/>
    </source>
</evidence>
<evidence type="ECO:0000256" key="2">
    <source>
        <dbReference type="ARBA" id="ARBA00007005"/>
    </source>
</evidence>
<evidence type="ECO:0000256" key="11">
    <source>
        <dbReference type="ARBA" id="ARBA00023268"/>
    </source>
</evidence>
<organism evidence="15 16">
    <name type="scientific">Rhodopseudomonas julia</name>
    <dbReference type="NCBI Taxonomy" id="200617"/>
    <lineage>
        <taxon>Bacteria</taxon>
        <taxon>Pseudomonadati</taxon>
        <taxon>Pseudomonadota</taxon>
        <taxon>Alphaproteobacteria</taxon>
        <taxon>Hyphomicrobiales</taxon>
        <taxon>Nitrobacteraceae</taxon>
        <taxon>Rhodopseudomonas</taxon>
    </lineage>
</organism>
<dbReference type="EC" id="4.2.1.17" evidence="4"/>
<dbReference type="InterPro" id="IPR006108">
    <property type="entry name" value="3HC_DH_C"/>
</dbReference>
<comment type="caution">
    <text evidence="15">The sequence shown here is derived from an EMBL/GenBank/DDBJ whole genome shotgun (WGS) entry which is preliminary data.</text>
</comment>
<evidence type="ECO:0000313" key="16">
    <source>
        <dbReference type="Proteomes" id="UP001230253"/>
    </source>
</evidence>
<dbReference type="GO" id="GO:0008692">
    <property type="term" value="F:3-hydroxybutyryl-CoA epimerase activity"/>
    <property type="evidence" value="ECO:0007669"/>
    <property type="project" value="UniProtKB-EC"/>
</dbReference>
<name>A0ABU0C3J9_9BRAD</name>
<comment type="similarity">
    <text evidence="3">In the N-terminal section; belongs to the enoyl-CoA hydratase/isomerase family.</text>
</comment>
<evidence type="ECO:0000259" key="13">
    <source>
        <dbReference type="Pfam" id="PF00725"/>
    </source>
</evidence>
<dbReference type="Gene3D" id="3.90.226.10">
    <property type="entry name" value="2-enoyl-CoA Hydratase, Chain A, domain 1"/>
    <property type="match status" value="1"/>
</dbReference>